<comment type="caution">
    <text evidence="2">The sequence shown here is derived from an EMBL/GenBank/DDBJ whole genome shotgun (WGS) entry which is preliminary data.</text>
</comment>
<feature type="compositionally biased region" description="Low complexity" evidence="1">
    <location>
        <begin position="436"/>
        <end position="460"/>
    </location>
</feature>
<feature type="compositionally biased region" description="Basic and acidic residues" evidence="1">
    <location>
        <begin position="355"/>
        <end position="374"/>
    </location>
</feature>
<evidence type="ECO:0000313" key="2">
    <source>
        <dbReference type="EMBL" id="PWZ16322.1"/>
    </source>
</evidence>
<proteinExistence type="predicted"/>
<feature type="compositionally biased region" description="Low complexity" evidence="1">
    <location>
        <begin position="230"/>
        <end position="245"/>
    </location>
</feature>
<accession>A0A3L6E5X0</accession>
<organism evidence="2 3">
    <name type="scientific">Zea mays</name>
    <name type="common">Maize</name>
    <dbReference type="NCBI Taxonomy" id="4577"/>
    <lineage>
        <taxon>Eukaryota</taxon>
        <taxon>Viridiplantae</taxon>
        <taxon>Streptophyta</taxon>
        <taxon>Embryophyta</taxon>
        <taxon>Tracheophyta</taxon>
        <taxon>Spermatophyta</taxon>
        <taxon>Magnoliopsida</taxon>
        <taxon>Liliopsida</taxon>
        <taxon>Poales</taxon>
        <taxon>Poaceae</taxon>
        <taxon>PACMAD clade</taxon>
        <taxon>Panicoideae</taxon>
        <taxon>Andropogonodae</taxon>
        <taxon>Andropogoneae</taxon>
        <taxon>Tripsacinae</taxon>
        <taxon>Zea</taxon>
    </lineage>
</organism>
<feature type="region of interest" description="Disordered" evidence="1">
    <location>
        <begin position="52"/>
        <end position="71"/>
    </location>
</feature>
<feature type="compositionally biased region" description="Basic and acidic residues" evidence="1">
    <location>
        <begin position="473"/>
        <end position="485"/>
    </location>
</feature>
<dbReference type="Proteomes" id="UP000251960">
    <property type="component" value="Chromosome 6"/>
</dbReference>
<dbReference type="PANTHER" id="PTHR31008">
    <property type="entry name" value="COP1-INTERACTING PROTEIN-RELATED"/>
    <property type="match status" value="1"/>
</dbReference>
<protein>
    <submittedName>
        <fullName evidence="2">Uncharacterized protein</fullName>
    </submittedName>
</protein>
<feature type="compositionally biased region" description="Polar residues" evidence="1">
    <location>
        <begin position="488"/>
        <end position="498"/>
    </location>
</feature>
<evidence type="ECO:0000313" key="3">
    <source>
        <dbReference type="Proteomes" id="UP000251960"/>
    </source>
</evidence>
<sequence>MSSRAPAAPTTTVVRAAGTDHLWAKAAELERDFAGYKRRLAERRAHDAVAEVARAEEARGGDDAAGRGRRYEEYVRRRDERLRQEWRARMERKEAEVQALWARLDRAGSRGRRGGDGELAAATATGHAREDQVKPPQKPGGNLVVKVKLSTPVTPRGNLGHPPPAAKPARPRTSVPSSLAAGSPRLSTPDPRLRPSSHLQRELRQAQRQPQPPATPRKENRLPPPPPPTALATAASPATPRPRTTMLSRSRSMFKDRGCASVAVGESPRPTRFQEPPRSSYDGASNLKKPAPSCSRDQAVVADRRKASSAVAPEPFLVKASRDDMPAPLVLVASKERDLPYRSGAITPAGCGNELDSKSNVQEHVDRSPDKFGSEEITGDSDTEPSYVYVKKDSDEQIPRPPPPETPAAAAADDAEEEFRRESSESLYSNVQSSFSPRSESELAASSATTGSSPRPSATAQSPEASVSPRPRKSAEAEEGAEKRVPAPTTTPRSSAQSPMDAVNGLKRLLTFGKRSGNGKASEAAAAGERAPRSVPPAPPARHGDDSDDLDNSYVISPHGNSSTLSGSACWVLAKHCYEF</sequence>
<feature type="region of interest" description="Disordered" evidence="1">
    <location>
        <begin position="108"/>
        <end position="566"/>
    </location>
</feature>
<reference evidence="2 3" key="1">
    <citation type="journal article" date="2018" name="Nat. Genet.">
        <title>Extensive intraspecific gene order and gene structural variations between Mo17 and other maize genomes.</title>
        <authorList>
            <person name="Sun S."/>
            <person name="Zhou Y."/>
            <person name="Chen J."/>
            <person name="Shi J."/>
            <person name="Zhao H."/>
            <person name="Zhao H."/>
            <person name="Song W."/>
            <person name="Zhang M."/>
            <person name="Cui Y."/>
            <person name="Dong X."/>
            <person name="Liu H."/>
            <person name="Ma X."/>
            <person name="Jiao Y."/>
            <person name="Wang B."/>
            <person name="Wei X."/>
            <person name="Stein J.C."/>
            <person name="Glaubitz J.C."/>
            <person name="Lu F."/>
            <person name="Yu G."/>
            <person name="Liang C."/>
            <person name="Fengler K."/>
            <person name="Li B."/>
            <person name="Rafalski A."/>
            <person name="Schnable P.S."/>
            <person name="Ware D.H."/>
            <person name="Buckler E.S."/>
            <person name="Lai J."/>
        </authorList>
    </citation>
    <scope>NUCLEOTIDE SEQUENCE [LARGE SCALE GENOMIC DNA]</scope>
    <source>
        <strain evidence="3">cv. Missouri 17</strain>
        <tissue evidence="2">Seedling</tissue>
    </source>
</reference>
<dbReference type="EMBL" id="NCVQ01000007">
    <property type="protein sequence ID" value="PWZ16322.1"/>
    <property type="molecule type" value="Genomic_DNA"/>
</dbReference>
<dbReference type="ExpressionAtlas" id="A0A3L6E5X0">
    <property type="expression patterns" value="baseline and differential"/>
</dbReference>
<name>A0A3L6E5X0_MAIZE</name>
<gene>
    <name evidence="2" type="ORF">Zm00014a_025087</name>
</gene>
<evidence type="ECO:0000256" key="1">
    <source>
        <dbReference type="SAM" id="MobiDB-lite"/>
    </source>
</evidence>
<dbReference type="PANTHER" id="PTHR31008:SF30">
    <property type="entry name" value="OS06G0196500 PROTEIN"/>
    <property type="match status" value="1"/>
</dbReference>
<dbReference type="AlphaFoldDB" id="A0A3L6E5X0"/>